<sequence>MAQVIGRVTADDDLLIGGDFNAKHLKCGYDYLTPRGTALVDATETTDLVLANDTDYPTRAALHSGQRNKTPDLTLSTPDYVKDWRCDPDA</sequence>
<dbReference type="EMBL" id="CM023470">
    <property type="protein sequence ID" value="KAH7979910.1"/>
    <property type="molecule type" value="Genomic_DNA"/>
</dbReference>
<comment type="caution">
    <text evidence="1">The sequence shown here is derived from an EMBL/GenBank/DDBJ whole genome shotgun (WGS) entry which is preliminary data.</text>
</comment>
<accession>A0ACB8E067</accession>
<keyword evidence="2" id="KW-1185">Reference proteome</keyword>
<gene>
    <name evidence="1" type="ORF">HPB49_011904</name>
</gene>
<name>A0ACB8E067_DERSI</name>
<dbReference type="Proteomes" id="UP000821865">
    <property type="component" value="Chromosome 1"/>
</dbReference>
<protein>
    <submittedName>
        <fullName evidence="1">Uncharacterized protein</fullName>
    </submittedName>
</protein>
<evidence type="ECO:0000313" key="1">
    <source>
        <dbReference type="EMBL" id="KAH7979910.1"/>
    </source>
</evidence>
<organism evidence="1 2">
    <name type="scientific">Dermacentor silvarum</name>
    <name type="common">Tick</name>
    <dbReference type="NCBI Taxonomy" id="543639"/>
    <lineage>
        <taxon>Eukaryota</taxon>
        <taxon>Metazoa</taxon>
        <taxon>Ecdysozoa</taxon>
        <taxon>Arthropoda</taxon>
        <taxon>Chelicerata</taxon>
        <taxon>Arachnida</taxon>
        <taxon>Acari</taxon>
        <taxon>Parasitiformes</taxon>
        <taxon>Ixodida</taxon>
        <taxon>Ixodoidea</taxon>
        <taxon>Ixodidae</taxon>
        <taxon>Rhipicephalinae</taxon>
        <taxon>Dermacentor</taxon>
    </lineage>
</organism>
<reference evidence="1" key="1">
    <citation type="submission" date="2020-05" db="EMBL/GenBank/DDBJ databases">
        <title>Large-scale comparative analyses of tick genomes elucidate their genetic diversity and vector capacities.</title>
        <authorList>
            <person name="Jia N."/>
            <person name="Wang J."/>
            <person name="Shi W."/>
            <person name="Du L."/>
            <person name="Sun Y."/>
            <person name="Zhan W."/>
            <person name="Jiang J."/>
            <person name="Wang Q."/>
            <person name="Zhang B."/>
            <person name="Ji P."/>
            <person name="Sakyi L.B."/>
            <person name="Cui X."/>
            <person name="Yuan T."/>
            <person name="Jiang B."/>
            <person name="Yang W."/>
            <person name="Lam T.T.-Y."/>
            <person name="Chang Q."/>
            <person name="Ding S."/>
            <person name="Wang X."/>
            <person name="Zhu J."/>
            <person name="Ruan X."/>
            <person name="Zhao L."/>
            <person name="Wei J."/>
            <person name="Que T."/>
            <person name="Du C."/>
            <person name="Cheng J."/>
            <person name="Dai P."/>
            <person name="Han X."/>
            <person name="Huang E."/>
            <person name="Gao Y."/>
            <person name="Liu J."/>
            <person name="Shao H."/>
            <person name="Ye R."/>
            <person name="Li L."/>
            <person name="Wei W."/>
            <person name="Wang X."/>
            <person name="Wang C."/>
            <person name="Yang T."/>
            <person name="Huo Q."/>
            <person name="Li W."/>
            <person name="Guo W."/>
            <person name="Chen H."/>
            <person name="Zhou L."/>
            <person name="Ni X."/>
            <person name="Tian J."/>
            <person name="Zhou Y."/>
            <person name="Sheng Y."/>
            <person name="Liu T."/>
            <person name="Pan Y."/>
            <person name="Xia L."/>
            <person name="Li J."/>
            <person name="Zhao F."/>
            <person name="Cao W."/>
        </authorList>
    </citation>
    <scope>NUCLEOTIDE SEQUENCE</scope>
    <source>
        <strain evidence="1">Dsil-2018</strain>
    </source>
</reference>
<proteinExistence type="predicted"/>
<evidence type="ECO:0000313" key="2">
    <source>
        <dbReference type="Proteomes" id="UP000821865"/>
    </source>
</evidence>